<dbReference type="Proteomes" id="UP000270185">
    <property type="component" value="Chromosome"/>
</dbReference>
<dbReference type="InterPro" id="IPR041408">
    <property type="entry name" value="Hcp_Tssd"/>
</dbReference>
<dbReference type="KEGG" id="ccas:EIB73_08240"/>
<gene>
    <name evidence="1" type="ORF">EIB73_08240</name>
</gene>
<evidence type="ECO:0008006" key="3">
    <source>
        <dbReference type="Google" id="ProtNLM"/>
    </source>
</evidence>
<sequence length="135" mass="14741">MAADNSRGVLKFNGGEAQKVLKLNYGVQRSTDVSGRVASDPSNALVRVTVEANESSRILESLLNGKYKPTTGEVTFNKSHEEGTLITLNWENGYVIEHEVNFDALSDNNMLITFLVSAEKINYGGSAYEGIWPGN</sequence>
<dbReference type="AlphaFoldDB" id="A0A3G8XSH1"/>
<dbReference type="RefSeq" id="WP_125024384.1">
    <property type="nucleotide sequence ID" value="NZ_CP034159.1"/>
</dbReference>
<reference evidence="2" key="1">
    <citation type="submission" date="2018-11" db="EMBL/GenBank/DDBJ databases">
        <title>Proposal to divide the Flavobacteriaceae and reorganize its genera based on Amino Acid Identity values calculated from whole genome sequences.</title>
        <authorList>
            <person name="Nicholson A.C."/>
            <person name="Gulvik C.A."/>
            <person name="Whitney A.M."/>
            <person name="Humrighouse B.W."/>
            <person name="Bell M."/>
            <person name="Holmes B."/>
            <person name="Steigerwalt A.G."/>
            <person name="Villarma A."/>
            <person name="Sheth M."/>
            <person name="Batra D."/>
            <person name="Pryor J."/>
            <person name="Bernardet J.-F."/>
            <person name="Hugo C."/>
            <person name="Kampfer P."/>
            <person name="Newman J.D."/>
            <person name="McQuiston J.R."/>
        </authorList>
    </citation>
    <scope>NUCLEOTIDE SEQUENCE [LARGE SCALE GENOMIC DNA]</scope>
    <source>
        <strain evidence="2">G0081</strain>
    </source>
</reference>
<dbReference type="OrthoDB" id="1253828at2"/>
<proteinExistence type="predicted"/>
<accession>A0A3G8XSH1</accession>
<protein>
    <recommendedName>
        <fullName evidence="3">Type VI secretion system needle protein Hcp</fullName>
    </recommendedName>
</protein>
<name>A0A3G8XSH1_9FLAO</name>
<evidence type="ECO:0000313" key="2">
    <source>
        <dbReference type="Proteomes" id="UP000270185"/>
    </source>
</evidence>
<organism evidence="1 2">
    <name type="scientific">Kaistella carnis</name>
    <dbReference type="NCBI Taxonomy" id="1241979"/>
    <lineage>
        <taxon>Bacteria</taxon>
        <taxon>Pseudomonadati</taxon>
        <taxon>Bacteroidota</taxon>
        <taxon>Flavobacteriia</taxon>
        <taxon>Flavobacteriales</taxon>
        <taxon>Weeksellaceae</taxon>
        <taxon>Chryseobacterium group</taxon>
        <taxon>Kaistella</taxon>
    </lineage>
</organism>
<evidence type="ECO:0000313" key="1">
    <source>
        <dbReference type="EMBL" id="AZI33164.1"/>
    </source>
</evidence>
<keyword evidence="2" id="KW-1185">Reference proteome</keyword>
<dbReference type="GO" id="GO:0033104">
    <property type="term" value="C:type VI protein secretion system complex"/>
    <property type="evidence" value="ECO:0007669"/>
    <property type="project" value="InterPro"/>
</dbReference>
<dbReference type="EMBL" id="CP034159">
    <property type="protein sequence ID" value="AZI33164.1"/>
    <property type="molecule type" value="Genomic_DNA"/>
</dbReference>
<dbReference type="Pfam" id="PF17642">
    <property type="entry name" value="TssD"/>
    <property type="match status" value="1"/>
</dbReference>